<keyword evidence="2" id="KW-0408">Iron</keyword>
<dbReference type="PANTHER" id="PTHR42827">
    <property type="entry name" value="IRON-SULFUR CLUSTER-BINDING PROTEIN-RELATED"/>
    <property type="match status" value="1"/>
</dbReference>
<evidence type="ECO:0000256" key="2">
    <source>
        <dbReference type="ARBA" id="ARBA00023004"/>
    </source>
</evidence>
<feature type="domain" description="4Fe-4S ferredoxin-type" evidence="4">
    <location>
        <begin position="60"/>
        <end position="89"/>
    </location>
</feature>
<dbReference type="SUPFAM" id="SSF46548">
    <property type="entry name" value="alpha-helical ferredoxin"/>
    <property type="match status" value="1"/>
</dbReference>
<reference evidence="5" key="1">
    <citation type="journal article" date="2022" name="Cell">
        <title>Design, construction, and in vivo augmentation of a complex gut microbiome.</title>
        <authorList>
            <person name="Cheng A.G."/>
            <person name="Ho P.Y."/>
            <person name="Aranda-Diaz A."/>
            <person name="Jain S."/>
            <person name="Yu F.B."/>
            <person name="Meng X."/>
            <person name="Wang M."/>
            <person name="Iakiviak M."/>
            <person name="Nagashima K."/>
            <person name="Zhao A."/>
            <person name="Murugkar P."/>
            <person name="Patil A."/>
            <person name="Atabakhsh K."/>
            <person name="Weakley A."/>
            <person name="Yan J."/>
            <person name="Brumbaugh A.R."/>
            <person name="Higginbottom S."/>
            <person name="Dimas A."/>
            <person name="Shiver A.L."/>
            <person name="Deutschbauer A."/>
            <person name="Neff N."/>
            <person name="Sonnenburg J.L."/>
            <person name="Huang K.C."/>
            <person name="Fischbach M.A."/>
        </authorList>
    </citation>
    <scope>NUCLEOTIDE SEQUENCE</scope>
    <source>
        <strain evidence="5">DSM 19829</strain>
    </source>
</reference>
<dbReference type="PROSITE" id="PS51379">
    <property type="entry name" value="4FE4S_FER_2"/>
    <property type="match status" value="1"/>
</dbReference>
<sequence length="123" mass="13867">MTRAIGCWMTWPTGNAAFSHVLAGCYAGIGTIGDSHNLISKEFGSRMRVVSVITDAPVPEDEMLSQNLCIHCGQCRKRCPIQCFTENGDDMRAYRREKPVTQKGILHCQNYNICFQLIFYLCL</sequence>
<keyword evidence="6" id="KW-1185">Reference proteome</keyword>
<dbReference type="InterPro" id="IPR017896">
    <property type="entry name" value="4Fe4S_Fe-S-bd"/>
</dbReference>
<evidence type="ECO:0000256" key="1">
    <source>
        <dbReference type="ARBA" id="ARBA00022723"/>
    </source>
</evidence>
<dbReference type="PROSITE" id="PS51257">
    <property type="entry name" value="PROKAR_LIPOPROTEIN"/>
    <property type="match status" value="1"/>
</dbReference>
<dbReference type="Proteomes" id="UP001060164">
    <property type="component" value="Chromosome"/>
</dbReference>
<proteinExistence type="predicted"/>
<protein>
    <recommendedName>
        <fullName evidence="4">4Fe-4S ferredoxin-type domain-containing protein</fullName>
    </recommendedName>
</protein>
<dbReference type="PROSITE" id="PS00198">
    <property type="entry name" value="4FE4S_FER_1"/>
    <property type="match status" value="1"/>
</dbReference>
<evidence type="ECO:0000313" key="5">
    <source>
        <dbReference type="EMBL" id="UWP59974.1"/>
    </source>
</evidence>
<keyword evidence="1" id="KW-0479">Metal-binding</keyword>
<evidence type="ECO:0000313" key="6">
    <source>
        <dbReference type="Proteomes" id="UP001060164"/>
    </source>
</evidence>
<dbReference type="RefSeq" id="WP_028529183.1">
    <property type="nucleotide sequence ID" value="NZ_CABLBR010000020.1"/>
</dbReference>
<name>A0ABY5VIG5_9FIRM</name>
<gene>
    <name evidence="5" type="ORF">NQ502_02630</name>
</gene>
<accession>A0ABY5VIG5</accession>
<dbReference type="PANTHER" id="PTHR42827:SF1">
    <property type="entry name" value="IRON-SULFUR CLUSTER-BINDING PROTEIN"/>
    <property type="match status" value="1"/>
</dbReference>
<evidence type="ECO:0000259" key="4">
    <source>
        <dbReference type="PROSITE" id="PS51379"/>
    </source>
</evidence>
<organism evidence="5 6">
    <name type="scientific">Ruminococcus gauvreauii</name>
    <dbReference type="NCBI Taxonomy" id="438033"/>
    <lineage>
        <taxon>Bacteria</taxon>
        <taxon>Bacillati</taxon>
        <taxon>Bacillota</taxon>
        <taxon>Clostridia</taxon>
        <taxon>Eubacteriales</taxon>
        <taxon>Oscillospiraceae</taxon>
        <taxon>Ruminococcus</taxon>
    </lineage>
</organism>
<dbReference type="InterPro" id="IPR017900">
    <property type="entry name" value="4Fe4S_Fe_S_CS"/>
</dbReference>
<dbReference type="EMBL" id="CP102290">
    <property type="protein sequence ID" value="UWP59974.1"/>
    <property type="molecule type" value="Genomic_DNA"/>
</dbReference>
<evidence type="ECO:0000256" key="3">
    <source>
        <dbReference type="ARBA" id="ARBA00023014"/>
    </source>
</evidence>
<keyword evidence="3" id="KW-0411">Iron-sulfur</keyword>